<evidence type="ECO:0000256" key="9">
    <source>
        <dbReference type="ARBA" id="ARBA00022833"/>
    </source>
</evidence>
<keyword evidence="10 12" id="KW-0694">RNA-binding</keyword>
<feature type="domain" description="RRM" evidence="14">
    <location>
        <begin position="441"/>
        <end position="527"/>
    </location>
</feature>
<feature type="region of interest" description="Disordered" evidence="13">
    <location>
        <begin position="563"/>
        <end position="807"/>
    </location>
</feature>
<evidence type="ECO:0000259" key="14">
    <source>
        <dbReference type="PROSITE" id="PS50102"/>
    </source>
</evidence>
<evidence type="ECO:0000259" key="15">
    <source>
        <dbReference type="PROSITE" id="PS50171"/>
    </source>
</evidence>
<dbReference type="GO" id="GO:0003723">
    <property type="term" value="F:RNA binding"/>
    <property type="evidence" value="ECO:0007669"/>
    <property type="project" value="UniProtKB-UniRule"/>
</dbReference>
<dbReference type="GO" id="GO:0005829">
    <property type="term" value="C:cytosol"/>
    <property type="evidence" value="ECO:0007669"/>
    <property type="project" value="TreeGrafter"/>
</dbReference>
<feature type="compositionally biased region" description="Acidic residues" evidence="13">
    <location>
        <begin position="818"/>
        <end position="836"/>
    </location>
</feature>
<protein>
    <recommendedName>
        <fullName evidence="4">Programmed cell death protein 4</fullName>
    </recommendedName>
</protein>
<dbReference type="PROSITE" id="PS50171">
    <property type="entry name" value="ZF_MATRIN"/>
    <property type="match status" value="1"/>
</dbReference>
<dbReference type="FunFam" id="1.25.40.180:FF:000009">
    <property type="entry name" value="programmed cell death protein 4"/>
    <property type="match status" value="1"/>
</dbReference>
<dbReference type="InterPro" id="IPR039778">
    <property type="entry name" value="PDCD4"/>
</dbReference>
<feature type="compositionally biased region" description="Basic and acidic residues" evidence="13">
    <location>
        <begin position="615"/>
        <end position="629"/>
    </location>
</feature>
<feature type="compositionally biased region" description="Basic and acidic residues" evidence="13">
    <location>
        <begin position="932"/>
        <end position="949"/>
    </location>
</feature>
<dbReference type="EMBL" id="SRMA01025243">
    <property type="protein sequence ID" value="TRY97000.1"/>
    <property type="molecule type" value="Genomic_DNA"/>
</dbReference>
<dbReference type="PANTHER" id="PTHR12626:SF3">
    <property type="entry name" value="PROGRAMMED CELL DEATH PROTEIN 4"/>
    <property type="match status" value="1"/>
</dbReference>
<keyword evidence="9" id="KW-0862">Zinc</keyword>
<accession>A0A553R4A2</accession>
<dbReference type="InterPro" id="IPR016024">
    <property type="entry name" value="ARM-type_fold"/>
</dbReference>
<evidence type="ECO:0000259" key="16">
    <source>
        <dbReference type="PROSITE" id="PS51366"/>
    </source>
</evidence>
<dbReference type="InterPro" id="IPR035979">
    <property type="entry name" value="RBD_domain_sf"/>
</dbReference>
<dbReference type="GO" id="GO:0008270">
    <property type="term" value="F:zinc ion binding"/>
    <property type="evidence" value="ECO:0007669"/>
    <property type="project" value="UniProtKB-KW"/>
</dbReference>
<feature type="compositionally biased region" description="Basic and acidic residues" evidence="13">
    <location>
        <begin position="685"/>
        <end position="728"/>
    </location>
</feature>
<dbReference type="Pfam" id="PF02847">
    <property type="entry name" value="MA3"/>
    <property type="match status" value="2"/>
</dbReference>
<evidence type="ECO:0000313" key="18">
    <source>
        <dbReference type="Proteomes" id="UP000316079"/>
    </source>
</evidence>
<evidence type="ECO:0000256" key="7">
    <source>
        <dbReference type="ARBA" id="ARBA00022737"/>
    </source>
</evidence>
<organism evidence="17 18">
    <name type="scientific">Danionella cerebrum</name>
    <dbReference type="NCBI Taxonomy" id="2873325"/>
    <lineage>
        <taxon>Eukaryota</taxon>
        <taxon>Metazoa</taxon>
        <taxon>Chordata</taxon>
        <taxon>Craniata</taxon>
        <taxon>Vertebrata</taxon>
        <taxon>Euteleostomi</taxon>
        <taxon>Actinopterygii</taxon>
        <taxon>Neopterygii</taxon>
        <taxon>Teleostei</taxon>
        <taxon>Ostariophysi</taxon>
        <taxon>Cypriniformes</taxon>
        <taxon>Danionidae</taxon>
        <taxon>Danioninae</taxon>
        <taxon>Danionella</taxon>
    </lineage>
</organism>
<evidence type="ECO:0000256" key="11">
    <source>
        <dbReference type="ARBA" id="ARBA00023242"/>
    </source>
</evidence>
<keyword evidence="5" id="KW-0963">Cytoplasm</keyword>
<keyword evidence="6" id="KW-0479">Metal-binding</keyword>
<evidence type="ECO:0000256" key="4">
    <source>
        <dbReference type="ARBA" id="ARBA00014414"/>
    </source>
</evidence>
<feature type="compositionally biased region" description="Basic and acidic residues" evidence="13">
    <location>
        <begin position="751"/>
        <end position="771"/>
    </location>
</feature>
<dbReference type="CDD" id="cd12685">
    <property type="entry name" value="RRM_RBM20"/>
    <property type="match status" value="1"/>
</dbReference>
<dbReference type="FunFam" id="1.25.40.180:FF:000008">
    <property type="entry name" value="Programmed cell death protein 4"/>
    <property type="match status" value="1"/>
</dbReference>
<feature type="region of interest" description="Disordered" evidence="13">
    <location>
        <begin position="921"/>
        <end position="976"/>
    </location>
</feature>
<feature type="compositionally biased region" description="Polar residues" evidence="13">
    <location>
        <begin position="922"/>
        <end position="931"/>
    </location>
</feature>
<dbReference type="SMART" id="SM00451">
    <property type="entry name" value="ZnF_U1"/>
    <property type="match status" value="2"/>
</dbReference>
<feature type="compositionally biased region" description="Basic and acidic residues" evidence="13">
    <location>
        <begin position="642"/>
        <end position="670"/>
    </location>
</feature>
<dbReference type="InterPro" id="IPR012677">
    <property type="entry name" value="Nucleotide-bd_a/b_plait_sf"/>
</dbReference>
<evidence type="ECO:0000256" key="3">
    <source>
        <dbReference type="ARBA" id="ARBA00005497"/>
    </source>
</evidence>
<dbReference type="GO" id="GO:0045892">
    <property type="term" value="P:negative regulation of DNA-templated transcription"/>
    <property type="evidence" value="ECO:0007669"/>
    <property type="project" value="InterPro"/>
</dbReference>
<feature type="compositionally biased region" description="Basic residues" evidence="13">
    <location>
        <begin position="1162"/>
        <end position="1176"/>
    </location>
</feature>
<dbReference type="STRING" id="623744.A0A553R4A2"/>
<evidence type="ECO:0000256" key="5">
    <source>
        <dbReference type="ARBA" id="ARBA00022490"/>
    </source>
</evidence>
<evidence type="ECO:0000256" key="13">
    <source>
        <dbReference type="SAM" id="MobiDB-lite"/>
    </source>
</evidence>
<dbReference type="InterPro" id="IPR000690">
    <property type="entry name" value="Matrin/U1-C_Znf_C2H2"/>
</dbReference>
<evidence type="ECO:0000256" key="6">
    <source>
        <dbReference type="ARBA" id="ARBA00022723"/>
    </source>
</evidence>
<dbReference type="SUPFAM" id="SSF48371">
    <property type="entry name" value="ARM repeat"/>
    <property type="match status" value="2"/>
</dbReference>
<evidence type="ECO:0000256" key="8">
    <source>
        <dbReference type="ARBA" id="ARBA00022771"/>
    </source>
</evidence>
<feature type="region of interest" description="Disordered" evidence="13">
    <location>
        <begin position="1124"/>
        <end position="1191"/>
    </location>
</feature>
<comment type="caution">
    <text evidence="17">The sequence shown here is derived from an EMBL/GenBank/DDBJ whole genome shotgun (WGS) entry which is preliminary data.</text>
</comment>
<feature type="compositionally biased region" description="Basic and acidic residues" evidence="13">
    <location>
        <begin position="787"/>
        <end position="796"/>
    </location>
</feature>
<reference evidence="17 18" key="1">
    <citation type="journal article" date="2019" name="Sci. Data">
        <title>Hybrid genome assembly and annotation of Danionella translucida.</title>
        <authorList>
            <person name="Kadobianskyi M."/>
            <person name="Schulze L."/>
            <person name="Schuelke M."/>
            <person name="Judkewitz B."/>
        </authorList>
    </citation>
    <scope>NUCLEOTIDE SEQUENCE [LARGE SCALE GENOMIC DNA]</scope>
    <source>
        <strain evidence="17 18">Bolton</strain>
    </source>
</reference>
<keyword evidence="8" id="KW-0863">Zinc-finger</keyword>
<dbReference type="PANTHER" id="PTHR12626">
    <property type="entry name" value="PROGRAMMED CELL DEATH 4"/>
    <property type="match status" value="1"/>
</dbReference>
<dbReference type="OrthoDB" id="8949749at2759"/>
<evidence type="ECO:0000256" key="1">
    <source>
        <dbReference type="ARBA" id="ARBA00004123"/>
    </source>
</evidence>
<dbReference type="SMART" id="SM00544">
    <property type="entry name" value="MA3"/>
    <property type="match status" value="2"/>
</dbReference>
<feature type="region of interest" description="Disordered" evidence="13">
    <location>
        <begin position="818"/>
        <end position="837"/>
    </location>
</feature>
<name>A0A553R4A2_9TELE</name>
<dbReference type="InterPro" id="IPR034790">
    <property type="entry name" value="RBM20_RRM"/>
</dbReference>
<dbReference type="Gene3D" id="3.30.70.330">
    <property type="match status" value="1"/>
</dbReference>
<feature type="compositionally biased region" description="Low complexity" evidence="13">
    <location>
        <begin position="570"/>
        <end position="595"/>
    </location>
</feature>
<evidence type="ECO:0000256" key="12">
    <source>
        <dbReference type="PROSITE-ProRule" id="PRU00176"/>
    </source>
</evidence>
<feature type="compositionally biased region" description="Gly residues" evidence="13">
    <location>
        <begin position="1177"/>
        <end position="1188"/>
    </location>
</feature>
<keyword evidence="7" id="KW-0677">Repeat</keyword>
<dbReference type="InterPro" id="IPR003604">
    <property type="entry name" value="Matrin/U1-like-C_Znf_C2H2"/>
</dbReference>
<dbReference type="SUPFAM" id="SSF54928">
    <property type="entry name" value="RNA-binding domain, RBD"/>
    <property type="match status" value="1"/>
</dbReference>
<keyword evidence="11" id="KW-0539">Nucleus</keyword>
<dbReference type="GO" id="GO:0005634">
    <property type="term" value="C:nucleus"/>
    <property type="evidence" value="ECO:0007669"/>
    <property type="project" value="UniProtKB-SubCell"/>
</dbReference>
<comment type="similarity">
    <text evidence="3">Belongs to the PDCD4 family.</text>
</comment>
<dbReference type="InterPro" id="IPR000504">
    <property type="entry name" value="RRM_dom"/>
</dbReference>
<dbReference type="Proteomes" id="UP000316079">
    <property type="component" value="Unassembled WGS sequence"/>
</dbReference>
<proteinExistence type="inferred from homology"/>
<sequence length="1549" mass="170676">MFTSFHSTSGEKLDGASAPLVGAHVGTGQNLLLSPASLQLAQLQAQLTLHRLKLAQTTNTAAAATVLNQVLSNVAMSQPLFNHLRGNNGPQTHSAAFPPPPIPFPPPNTALGQLVGAGFTQNPAGIGPTNFSGISNQKSSQHNDFTKNAATYSTDVDCRFNFGYPGGTSVISTKANDGVQYSEASTQPRNNVHTNFQRQFYPSEAPVQQTGFMGGTANQILGSVSSTASKEHWKGQNNFGKIDIGAGANSGGWAPPGLAFGGPRAELYNPEEPTADQKFNSTCGPGIGPSIAQQGGFQQQPHVSQGEEGVTLTLQPHQFNDYHGTTPSHLPHQCTICEKKVYNLKDWDQHVKGKLHLQNCSLYTESPALGAVHFPVSSEGCLNMALNNSMAYTSAASQDVSTGSASYLPAAAMASFPVSGAGFNSHQSGTKFVEHKVGPGRVVHICNLPEGSCTENDVINLGLPFGKVTNYILMRSTHQITSDTFYCLHKAFLEMAYVEAAQAMVQFYQLQPAAINGQKLLIRMSKRYRELQLKKPGKDVETIIQDIHSQKERDEMQEIDRYQAERARSRSPVSRSLSPHSHSPSFASCSSAHSPPGAPWSNGMGPRRPSWDWTPHSRGEDEPRERDDWRNEEDERLNGWVSERRKPFLKPGERNSPRTGPGDERGRDWYPRGSPQGASFSSYHTNDDFYKRDSPYRNEKLRSQHQRHDGKSKRREGGDYHRSRHSESDIMEETSASRTNEERGRSKRTSRRPEREEKEQREDHKPKERSVSPHNSKPVLSSTCNDDCDRRAHESGDDGEEESWYPKSFEELVTVDEVGGEDDSIIEPDLPDLQEEDSQRVVSCQLRTASPKPETRIATQDEGVARDCLTPPSQDTKEISECTQMGIVPENTVSQLHLFPCQEFKSALEDTSSFKEGDLNTVADTTEQSSPCEREKAADSWNGEKKATENTEPSLSQKKGIPDSLPAPSPQPSDISAAFPSLEQEKVISEHSIPLGVEFIVPRTGFYCNLCGLFYTSEQTAKTSHCRSTIHYRNLQSSLVSITPLSYWAESETSTTEKSGLELGLLTLRDNAGFSPVEAGNLSDSFPSGDEDGPLTGNVANEINGNWKSAPTGTLHEARLKAKLKRRLRKNSSRDSGRGDSISDNGDVIRSVVAPTSPKSKLLNRRSRTGKGRGLPKKGGAGGKGVWGTPGEVYDEVEVDRKDPNYDAEQENCVYETVVLPLDEVTFEKTLTPIVQEYFEHGDANEVAELLAELNLGSMRSDVPMLAVSLALEARASHRELTSQLLSELCGRVLTAGDVEASFHKLLKDLPDLVLDTPAAPQMLGQFIARAVADEILPKSFIESYKGRVDCEYARAALDRAAVLLRMSRWTGLRIDCLWGSGGGQRPVNQLIKEARPHFLNFTASTIENYVNLLLKEYLLSGDTVEAERCLRELEVPHFHHEFVYEAVIMVLESRGERTLQMILQLLKSLSASIIITVDQLRRGFERVYLDIPDISIDVPCAYLLLEQFVEQSYNAGVINKKLRDLCPSRGRKRLMSEGDGGLATSEKH</sequence>
<dbReference type="InterPro" id="IPR003891">
    <property type="entry name" value="Initiation_fac_eIF4g_MI"/>
</dbReference>
<evidence type="ECO:0000256" key="2">
    <source>
        <dbReference type="ARBA" id="ARBA00004496"/>
    </source>
</evidence>
<comment type="subcellular location">
    <subcellularLocation>
        <location evidence="2">Cytoplasm</location>
    </subcellularLocation>
    <subcellularLocation>
        <location evidence="1">Nucleus</location>
    </subcellularLocation>
</comment>
<dbReference type="Gene3D" id="1.25.40.180">
    <property type="match status" value="2"/>
</dbReference>
<feature type="compositionally biased region" description="Polar residues" evidence="13">
    <location>
        <begin position="772"/>
        <end position="785"/>
    </location>
</feature>
<keyword evidence="18" id="KW-1185">Reference proteome</keyword>
<feature type="domain" description="Matrin-type" evidence="15">
    <location>
        <begin position="1006"/>
        <end position="1037"/>
    </location>
</feature>
<feature type="domain" description="MI" evidence="16">
    <location>
        <begin position="1406"/>
        <end position="1529"/>
    </location>
</feature>
<gene>
    <name evidence="17" type="ORF">DNTS_001433</name>
</gene>
<evidence type="ECO:0000313" key="17">
    <source>
        <dbReference type="EMBL" id="TRY97000.1"/>
    </source>
</evidence>
<evidence type="ECO:0000256" key="10">
    <source>
        <dbReference type="ARBA" id="ARBA00022884"/>
    </source>
</evidence>
<feature type="domain" description="MI" evidence="16">
    <location>
        <begin position="1226"/>
        <end position="1347"/>
    </location>
</feature>
<dbReference type="PROSITE" id="PS51366">
    <property type="entry name" value="MI"/>
    <property type="match status" value="2"/>
</dbReference>
<dbReference type="PROSITE" id="PS50102">
    <property type="entry name" value="RRM"/>
    <property type="match status" value="1"/>
</dbReference>